<dbReference type="EMBL" id="CP046565">
    <property type="protein sequence ID" value="QJD28664.1"/>
    <property type="molecule type" value="Genomic_DNA"/>
</dbReference>
<dbReference type="AlphaFoldDB" id="A0A858Q4B9"/>
<reference evidence="2" key="1">
    <citation type="submission" date="2019-12" db="EMBL/GenBank/DDBJ databases">
        <authorList>
            <person name="Awala S.I."/>
            <person name="Rhee S.K."/>
        </authorList>
    </citation>
    <scope>NUCLEOTIDE SEQUENCE [LARGE SCALE GENOMIC DNA]</scope>
    <source>
        <strain evidence="2">IM1</strain>
    </source>
</reference>
<evidence type="ECO:0000313" key="1">
    <source>
        <dbReference type="EMBL" id="QJD28664.1"/>
    </source>
</evidence>
<dbReference type="RefSeq" id="WP_169601431.1">
    <property type="nucleotide sequence ID" value="NZ_CP046565.1"/>
</dbReference>
<accession>A0A858Q4B9</accession>
<name>A0A858Q4B9_9GAMM</name>
<evidence type="ECO:0000313" key="2">
    <source>
        <dbReference type="Proteomes" id="UP000503004"/>
    </source>
</evidence>
<gene>
    <name evidence="1" type="ORF">GNH96_00900</name>
</gene>
<dbReference type="KEGG" id="metu:GNH96_00900"/>
<organism evidence="1 2">
    <name type="scientific">Methylococcus geothermalis</name>
    <dbReference type="NCBI Taxonomy" id="2681310"/>
    <lineage>
        <taxon>Bacteria</taxon>
        <taxon>Pseudomonadati</taxon>
        <taxon>Pseudomonadota</taxon>
        <taxon>Gammaproteobacteria</taxon>
        <taxon>Methylococcales</taxon>
        <taxon>Methylococcaceae</taxon>
        <taxon>Methylococcus</taxon>
    </lineage>
</organism>
<sequence length="67" mass="7676">MHETIRRRDAGLVTDAANKLLRLNRPTENNGVITESLRYISWQPEDAFFENCAQLKEKQTVFSSPPA</sequence>
<dbReference type="Proteomes" id="UP000503004">
    <property type="component" value="Chromosome"/>
</dbReference>
<proteinExistence type="predicted"/>
<protein>
    <submittedName>
        <fullName evidence="1">Uncharacterized protein</fullName>
    </submittedName>
</protein>
<keyword evidence="2" id="KW-1185">Reference proteome</keyword>